<dbReference type="Proteomes" id="UP000676409">
    <property type="component" value="Chromosome"/>
</dbReference>
<dbReference type="CDD" id="cd03046">
    <property type="entry name" value="GST_N_GTT1_like"/>
    <property type="match status" value="1"/>
</dbReference>
<dbReference type="PANTHER" id="PTHR44051">
    <property type="entry name" value="GLUTATHIONE S-TRANSFERASE-RELATED"/>
    <property type="match status" value="1"/>
</dbReference>
<dbReference type="SUPFAM" id="SSF47616">
    <property type="entry name" value="GST C-terminal domain-like"/>
    <property type="match status" value="1"/>
</dbReference>
<dbReference type="InterPro" id="IPR004045">
    <property type="entry name" value="Glutathione_S-Trfase_N"/>
</dbReference>
<dbReference type="Pfam" id="PF02798">
    <property type="entry name" value="GST_N"/>
    <property type="match status" value="1"/>
</dbReference>
<evidence type="ECO:0000313" key="3">
    <source>
        <dbReference type="Proteomes" id="UP000676409"/>
    </source>
</evidence>
<organism evidence="2 3">
    <name type="scientific">Phenylobacterium montanum</name>
    <dbReference type="NCBI Taxonomy" id="2823693"/>
    <lineage>
        <taxon>Bacteria</taxon>
        <taxon>Pseudomonadati</taxon>
        <taxon>Pseudomonadota</taxon>
        <taxon>Alphaproteobacteria</taxon>
        <taxon>Caulobacterales</taxon>
        <taxon>Caulobacteraceae</taxon>
        <taxon>Phenylobacterium</taxon>
    </lineage>
</organism>
<feature type="domain" description="GST N-terminal" evidence="1">
    <location>
        <begin position="23"/>
        <end position="87"/>
    </location>
</feature>
<dbReference type="AlphaFoldDB" id="A0A975ITG9"/>
<reference evidence="2" key="1">
    <citation type="submission" date="2021-04" db="EMBL/GenBank/DDBJ databases">
        <title>The complete genome sequence of Caulobacter sp. S6.</title>
        <authorList>
            <person name="Tang Y."/>
            <person name="Ouyang W."/>
            <person name="Liu Q."/>
            <person name="Huang B."/>
            <person name="Guo Z."/>
            <person name="Lei P."/>
        </authorList>
    </citation>
    <scope>NUCLEOTIDE SEQUENCE</scope>
    <source>
        <strain evidence="2">S6</strain>
    </source>
</reference>
<evidence type="ECO:0000259" key="1">
    <source>
        <dbReference type="PROSITE" id="PS50404"/>
    </source>
</evidence>
<dbReference type="CDD" id="cd03207">
    <property type="entry name" value="GST_C_8"/>
    <property type="match status" value="1"/>
</dbReference>
<dbReference type="Gene3D" id="1.20.1050.10">
    <property type="match status" value="1"/>
</dbReference>
<dbReference type="RefSeq" id="WP_211936830.1">
    <property type="nucleotide sequence ID" value="NZ_CP073078.1"/>
</dbReference>
<dbReference type="PROSITE" id="PS50404">
    <property type="entry name" value="GST_NTER"/>
    <property type="match status" value="1"/>
</dbReference>
<dbReference type="EMBL" id="CP073078">
    <property type="protein sequence ID" value="QUD86778.1"/>
    <property type="molecule type" value="Genomic_DNA"/>
</dbReference>
<sequence length="215" mass="24342">MTIQVAAFRWVPPFAQGFVRDLRIRWALEEAGWPYEIELIDFERAKSADYRGWQPFGQVPAYRDSHVEMFESGAILLHLAERSDALAPTDAAGRARTTTWVIAALNSIEPFTQRFIEMDNAPGTAWPEDYRARTEGLLESRLGGLSAWLEGKGYLEGRFTVADIVMSTVLREMEAHGLAARFPVLEDYRARCTGRPAFQRSLEAQLATFRENEPA</sequence>
<dbReference type="SFLD" id="SFLDG00358">
    <property type="entry name" value="Main_(cytGST)"/>
    <property type="match status" value="1"/>
</dbReference>
<dbReference type="FunFam" id="3.40.30.10:FF:000331">
    <property type="entry name" value="Glutathione S-transferase"/>
    <property type="match status" value="1"/>
</dbReference>
<accession>A0A975ITG9</accession>
<dbReference type="KEGG" id="caul:KCG34_17090"/>
<dbReference type="Gene3D" id="3.40.30.10">
    <property type="entry name" value="Glutaredoxin"/>
    <property type="match status" value="1"/>
</dbReference>
<dbReference type="PANTHER" id="PTHR44051:SF8">
    <property type="entry name" value="GLUTATHIONE S-TRANSFERASE GSTA"/>
    <property type="match status" value="1"/>
</dbReference>
<dbReference type="InterPro" id="IPR040079">
    <property type="entry name" value="Glutathione_S-Trfase"/>
</dbReference>
<keyword evidence="3" id="KW-1185">Reference proteome</keyword>
<proteinExistence type="predicted"/>
<dbReference type="SFLD" id="SFLDS00019">
    <property type="entry name" value="Glutathione_Transferase_(cytos"/>
    <property type="match status" value="1"/>
</dbReference>
<dbReference type="InterPro" id="IPR036282">
    <property type="entry name" value="Glutathione-S-Trfase_C_sf"/>
</dbReference>
<dbReference type="SUPFAM" id="SSF52833">
    <property type="entry name" value="Thioredoxin-like"/>
    <property type="match status" value="1"/>
</dbReference>
<name>A0A975ITG9_9CAUL</name>
<evidence type="ECO:0000313" key="2">
    <source>
        <dbReference type="EMBL" id="QUD86778.1"/>
    </source>
</evidence>
<protein>
    <submittedName>
        <fullName evidence="2">Glutathione S-transferase family protein</fullName>
    </submittedName>
</protein>
<gene>
    <name evidence="2" type="ORF">KCG34_17090</name>
</gene>
<dbReference type="InterPro" id="IPR036249">
    <property type="entry name" value="Thioredoxin-like_sf"/>
</dbReference>